<keyword evidence="2" id="KW-0812">Transmembrane</keyword>
<feature type="domain" description="DUF6534" evidence="3">
    <location>
        <begin position="164"/>
        <end position="226"/>
    </location>
</feature>
<dbReference type="InterPro" id="IPR045339">
    <property type="entry name" value="DUF6534"/>
</dbReference>
<sequence length="299" mass="33262">MSDSSPSLASYGEGIALICIFISSSLYGLTSFQGITYFRTFPRDPWLLRLTVASVTFLVTFHIAICWHFTYRYFINDFGNYGLLFVPLWTLSVCANPDTVNIDAVLMIPPKATIPVTYIAKCIYHMFFLTRIWTLSGKNRVLCGVILLLEAAHVGVTMEFTSKWTDTLISSLILYTINSGMITAIGDLVVLGLFLGLPNNAAFIGAFEITIELCTNAILTSLNTRTRLRSRLAEFTDAELYNIARLDPATRRSLRESTCMKPPNSPISNSPFSMHLDDARRISVPDKAMLKSDVSAPVI</sequence>
<feature type="transmembrane region" description="Helical" evidence="2">
    <location>
        <begin position="50"/>
        <end position="70"/>
    </location>
</feature>
<feature type="transmembrane region" description="Helical" evidence="2">
    <location>
        <begin position="172"/>
        <end position="195"/>
    </location>
</feature>
<dbReference type="EMBL" id="KV419455">
    <property type="protein sequence ID" value="KZS87173.1"/>
    <property type="molecule type" value="Genomic_DNA"/>
</dbReference>
<keyword evidence="2" id="KW-0472">Membrane</keyword>
<evidence type="ECO:0000313" key="5">
    <source>
        <dbReference type="Proteomes" id="UP000076722"/>
    </source>
</evidence>
<organism evidence="4 5">
    <name type="scientific">Sistotremastrum niveocremeum HHB9708</name>
    <dbReference type="NCBI Taxonomy" id="1314777"/>
    <lineage>
        <taxon>Eukaryota</taxon>
        <taxon>Fungi</taxon>
        <taxon>Dikarya</taxon>
        <taxon>Basidiomycota</taxon>
        <taxon>Agaricomycotina</taxon>
        <taxon>Agaricomycetes</taxon>
        <taxon>Sistotremastrales</taxon>
        <taxon>Sistotremastraceae</taxon>
        <taxon>Sertulicium</taxon>
        <taxon>Sertulicium niveocremeum</taxon>
    </lineage>
</organism>
<dbReference type="STRING" id="1314777.A0A164MYG5"/>
<keyword evidence="2" id="KW-1133">Transmembrane helix</keyword>
<dbReference type="PANTHER" id="PTHR40465">
    <property type="entry name" value="CHROMOSOME 1, WHOLE GENOME SHOTGUN SEQUENCE"/>
    <property type="match status" value="1"/>
</dbReference>
<accession>A0A164MYG5</accession>
<gene>
    <name evidence="4" type="ORF">SISNIDRAFT_491317</name>
</gene>
<feature type="transmembrane region" description="Helical" evidence="2">
    <location>
        <begin position="112"/>
        <end position="133"/>
    </location>
</feature>
<feature type="transmembrane region" description="Helical" evidence="2">
    <location>
        <begin position="139"/>
        <end position="160"/>
    </location>
</feature>
<dbReference type="Proteomes" id="UP000076722">
    <property type="component" value="Unassembled WGS sequence"/>
</dbReference>
<keyword evidence="5" id="KW-1185">Reference proteome</keyword>
<feature type="transmembrane region" description="Helical" evidence="2">
    <location>
        <begin position="15"/>
        <end position="38"/>
    </location>
</feature>
<reference evidence="4 5" key="1">
    <citation type="journal article" date="2016" name="Mol. Biol. Evol.">
        <title>Comparative Genomics of Early-Diverging Mushroom-Forming Fungi Provides Insights into the Origins of Lignocellulose Decay Capabilities.</title>
        <authorList>
            <person name="Nagy L.G."/>
            <person name="Riley R."/>
            <person name="Tritt A."/>
            <person name="Adam C."/>
            <person name="Daum C."/>
            <person name="Floudas D."/>
            <person name="Sun H."/>
            <person name="Yadav J.S."/>
            <person name="Pangilinan J."/>
            <person name="Larsson K.H."/>
            <person name="Matsuura K."/>
            <person name="Barry K."/>
            <person name="Labutti K."/>
            <person name="Kuo R."/>
            <person name="Ohm R.A."/>
            <person name="Bhattacharya S.S."/>
            <person name="Shirouzu T."/>
            <person name="Yoshinaga Y."/>
            <person name="Martin F.M."/>
            <person name="Grigoriev I.V."/>
            <person name="Hibbett D.S."/>
        </authorList>
    </citation>
    <scope>NUCLEOTIDE SEQUENCE [LARGE SCALE GENOMIC DNA]</scope>
    <source>
        <strain evidence="4 5">HHB9708</strain>
    </source>
</reference>
<dbReference type="OrthoDB" id="2535105at2759"/>
<proteinExistence type="predicted"/>
<dbReference type="PANTHER" id="PTHR40465:SF1">
    <property type="entry name" value="DUF6534 DOMAIN-CONTAINING PROTEIN"/>
    <property type="match status" value="1"/>
</dbReference>
<evidence type="ECO:0000313" key="4">
    <source>
        <dbReference type="EMBL" id="KZS87173.1"/>
    </source>
</evidence>
<feature type="region of interest" description="Disordered" evidence="1">
    <location>
        <begin position="254"/>
        <end position="273"/>
    </location>
</feature>
<dbReference type="Pfam" id="PF20152">
    <property type="entry name" value="DUF6534"/>
    <property type="match status" value="1"/>
</dbReference>
<dbReference type="AlphaFoldDB" id="A0A164MYG5"/>
<protein>
    <recommendedName>
        <fullName evidence="3">DUF6534 domain-containing protein</fullName>
    </recommendedName>
</protein>
<evidence type="ECO:0000256" key="1">
    <source>
        <dbReference type="SAM" id="MobiDB-lite"/>
    </source>
</evidence>
<name>A0A164MYG5_9AGAM</name>
<evidence type="ECO:0000259" key="3">
    <source>
        <dbReference type="Pfam" id="PF20152"/>
    </source>
</evidence>
<evidence type="ECO:0000256" key="2">
    <source>
        <dbReference type="SAM" id="Phobius"/>
    </source>
</evidence>
<feature type="transmembrane region" description="Helical" evidence="2">
    <location>
        <begin position="82"/>
        <end position="100"/>
    </location>
</feature>